<evidence type="ECO:0000256" key="3">
    <source>
        <dbReference type="PROSITE-ProRule" id="PRU10141"/>
    </source>
</evidence>
<dbReference type="Proteomes" id="UP001159427">
    <property type="component" value="Unassembled WGS sequence"/>
</dbReference>
<evidence type="ECO:0000256" key="2">
    <source>
        <dbReference type="ARBA" id="ARBA00022840"/>
    </source>
</evidence>
<dbReference type="InterPro" id="IPR011009">
    <property type="entry name" value="Kinase-like_dom_sf"/>
</dbReference>
<accession>A0ABN8SE25</accession>
<reference evidence="6 7" key="1">
    <citation type="submission" date="2022-05" db="EMBL/GenBank/DDBJ databases">
        <authorList>
            <consortium name="Genoscope - CEA"/>
            <person name="William W."/>
        </authorList>
    </citation>
    <scope>NUCLEOTIDE SEQUENCE [LARGE SCALE GENOMIC DNA]</scope>
</reference>
<sequence length="567" mass="66525">DEKRGRGDGKLKKKQLFTCKKDHAVFVDIKAILPETDLSHGIPGEVVTTTTTDEHVALSIAGESKTLQENLSQKESLEGRLPYVEQIWRAKCEKLDLEERLTRMEQLMTYYKERLPIRVSIERKRCQEQLKEYKRQLRDSESKLDNVETQLSELQEQFTILEERKERETFNLQDELEIKRKELNELQRELRDREQYIVQLKRDLLDRETKLDNFQTQLIELQEKFTILKEQEGGKYIVQQKRDLIDRETKIFREDVQTQLRELQEKCTILEEYKLKEKENCNLQDEVQDIVELKTDLKEAKETKSKYELQLKTRDWILSRDEVELTDKRLGEGAFGIVFEGRYCDCPVAVKKLKEYNLTPEARSLFEREMDIASRCRHPCLLLFIGATIDEGPPLLVTELMELSLRDLLRKRQLSETQVSVISLDVARALEYLHQRKPTPIVHRDVSSANVLLWKQNDQWRAKLSDYGTPKFVAEIMTENPGASIYAAPEAGSSDYQTEIDVYSFGVLLTEMCLKNEAPDPNRREEQVRSVKNEGFGMIILWCIEHNPEDRPTMTEVIKELKQLSCM</sequence>
<dbReference type="PROSITE" id="PS50011">
    <property type="entry name" value="PROTEIN_KINASE_DOM"/>
    <property type="match status" value="1"/>
</dbReference>
<organism evidence="6 7">
    <name type="scientific">Porites evermanni</name>
    <dbReference type="NCBI Taxonomy" id="104178"/>
    <lineage>
        <taxon>Eukaryota</taxon>
        <taxon>Metazoa</taxon>
        <taxon>Cnidaria</taxon>
        <taxon>Anthozoa</taxon>
        <taxon>Hexacorallia</taxon>
        <taxon>Scleractinia</taxon>
        <taxon>Fungiina</taxon>
        <taxon>Poritidae</taxon>
        <taxon>Porites</taxon>
    </lineage>
</organism>
<keyword evidence="7" id="KW-1185">Reference proteome</keyword>
<evidence type="ECO:0000313" key="6">
    <source>
        <dbReference type="EMBL" id="CAH3188577.1"/>
    </source>
</evidence>
<feature type="binding site" evidence="3">
    <location>
        <position position="352"/>
    </location>
    <ligand>
        <name>ATP</name>
        <dbReference type="ChEBI" id="CHEBI:30616"/>
    </ligand>
</feature>
<gene>
    <name evidence="6" type="ORF">PEVE_00018655</name>
</gene>
<dbReference type="InterPro" id="IPR051681">
    <property type="entry name" value="Ser/Thr_Kinases-Pseudokinases"/>
</dbReference>
<dbReference type="InterPro" id="IPR001245">
    <property type="entry name" value="Ser-Thr/Tyr_kinase_cat_dom"/>
</dbReference>
<keyword evidence="1 3" id="KW-0547">Nucleotide-binding</keyword>
<dbReference type="InterPro" id="IPR008266">
    <property type="entry name" value="Tyr_kinase_AS"/>
</dbReference>
<feature type="non-terminal residue" evidence="6">
    <location>
        <position position="1"/>
    </location>
</feature>
<dbReference type="Pfam" id="PF07714">
    <property type="entry name" value="PK_Tyr_Ser-Thr"/>
    <property type="match status" value="1"/>
</dbReference>
<dbReference type="Gene3D" id="1.10.510.10">
    <property type="entry name" value="Transferase(Phosphotransferase) domain 1"/>
    <property type="match status" value="1"/>
</dbReference>
<dbReference type="PROSITE" id="PS00109">
    <property type="entry name" value="PROTEIN_KINASE_TYR"/>
    <property type="match status" value="1"/>
</dbReference>
<feature type="coiled-coil region" evidence="4">
    <location>
        <begin position="123"/>
        <end position="310"/>
    </location>
</feature>
<evidence type="ECO:0000256" key="1">
    <source>
        <dbReference type="ARBA" id="ARBA00022741"/>
    </source>
</evidence>
<protein>
    <recommendedName>
        <fullName evidence="5">Protein kinase domain-containing protein</fullName>
    </recommendedName>
</protein>
<dbReference type="EMBL" id="CALNXI010002525">
    <property type="protein sequence ID" value="CAH3188577.1"/>
    <property type="molecule type" value="Genomic_DNA"/>
</dbReference>
<evidence type="ECO:0000259" key="5">
    <source>
        <dbReference type="PROSITE" id="PS50011"/>
    </source>
</evidence>
<dbReference type="InterPro" id="IPR000719">
    <property type="entry name" value="Prot_kinase_dom"/>
</dbReference>
<dbReference type="PANTHER" id="PTHR44329">
    <property type="entry name" value="SERINE/THREONINE-PROTEIN KINASE TNNI3K-RELATED"/>
    <property type="match status" value="1"/>
</dbReference>
<dbReference type="InterPro" id="IPR017441">
    <property type="entry name" value="Protein_kinase_ATP_BS"/>
</dbReference>
<dbReference type="Gene3D" id="3.30.200.20">
    <property type="entry name" value="Phosphorylase Kinase, domain 1"/>
    <property type="match status" value="1"/>
</dbReference>
<comment type="caution">
    <text evidence="6">The sequence shown here is derived from an EMBL/GenBank/DDBJ whole genome shotgun (WGS) entry which is preliminary data.</text>
</comment>
<feature type="domain" description="Protein kinase" evidence="5">
    <location>
        <begin position="324"/>
        <end position="564"/>
    </location>
</feature>
<dbReference type="SUPFAM" id="SSF56112">
    <property type="entry name" value="Protein kinase-like (PK-like)"/>
    <property type="match status" value="1"/>
</dbReference>
<dbReference type="PANTHER" id="PTHR44329:SF298">
    <property type="entry name" value="MIXED LINEAGE KINASE DOMAIN-LIKE PROTEIN"/>
    <property type="match status" value="1"/>
</dbReference>
<dbReference type="InterPro" id="IPR036859">
    <property type="entry name" value="CAP-Gly_dom_sf"/>
</dbReference>
<name>A0ABN8SE25_9CNID</name>
<proteinExistence type="predicted"/>
<evidence type="ECO:0000313" key="7">
    <source>
        <dbReference type="Proteomes" id="UP001159427"/>
    </source>
</evidence>
<dbReference type="SUPFAM" id="SSF74924">
    <property type="entry name" value="Cap-Gly domain"/>
    <property type="match status" value="1"/>
</dbReference>
<keyword evidence="2 3" id="KW-0067">ATP-binding</keyword>
<evidence type="ECO:0000256" key="4">
    <source>
        <dbReference type="SAM" id="Coils"/>
    </source>
</evidence>
<dbReference type="PROSITE" id="PS00107">
    <property type="entry name" value="PROTEIN_KINASE_ATP"/>
    <property type="match status" value="1"/>
</dbReference>
<keyword evidence="4" id="KW-0175">Coiled coil</keyword>
<dbReference type="Gene3D" id="2.30.30.190">
    <property type="entry name" value="CAP Gly-rich-like domain"/>
    <property type="match status" value="1"/>
</dbReference>